<dbReference type="GO" id="GO:0006081">
    <property type="term" value="P:aldehyde metabolic process"/>
    <property type="evidence" value="ECO:0007669"/>
    <property type="project" value="InterPro"/>
</dbReference>
<dbReference type="GO" id="GO:0004029">
    <property type="term" value="F:aldehyde dehydrogenase (NAD+) activity"/>
    <property type="evidence" value="ECO:0007669"/>
    <property type="project" value="TreeGrafter"/>
</dbReference>
<dbReference type="GO" id="GO:0005737">
    <property type="term" value="C:cytoplasm"/>
    <property type="evidence" value="ECO:0007669"/>
    <property type="project" value="TreeGrafter"/>
</dbReference>
<comment type="caution">
    <text evidence="8">The sequence shown here is derived from an EMBL/GenBank/DDBJ whole genome shotgun (WGS) entry which is preliminary data.</text>
</comment>
<evidence type="ECO:0000313" key="8">
    <source>
        <dbReference type="EMBL" id="GMA29539.1"/>
    </source>
</evidence>
<dbReference type="InterPro" id="IPR015590">
    <property type="entry name" value="Aldehyde_DH_dom"/>
</dbReference>
<gene>
    <name evidence="8" type="ORF">GCM10025874_27920</name>
</gene>
<keyword evidence="2 3" id="KW-0560">Oxidoreductase</keyword>
<dbReference type="Proteomes" id="UP001157160">
    <property type="component" value="Unassembled WGS sequence"/>
</dbReference>
<evidence type="ECO:0000259" key="7">
    <source>
        <dbReference type="Pfam" id="PF00171"/>
    </source>
</evidence>
<accession>A0AA37UIC7</accession>
<evidence type="ECO:0000256" key="3">
    <source>
        <dbReference type="PIRNR" id="PIRNR036492"/>
    </source>
</evidence>
<feature type="domain" description="Aldehyde dehydrogenase" evidence="7">
    <location>
        <begin position="18"/>
        <end position="432"/>
    </location>
</feature>
<dbReference type="Pfam" id="PF00171">
    <property type="entry name" value="Aldedh"/>
    <property type="match status" value="1"/>
</dbReference>
<sequence>MTAPHPLSDPTTGTGIPQTVERMRRVFDGGTTRPYAWRRRQLEGLGRLLAEQRVALAEAIDADLRRGRFESAMFDVAPTAAEVRHAIKHLRGWMRPQRVPTPLAVQPGSSRVLREPLGVALIISPWNYPVHLALAPLVAALAAGNCAVLKPSELTPTVSAVLARLLPEYVEGVAVVEGGPDETMQLIDQGLDHVFFTGSPGVGRIVAAAAAQHLTPVTLELGGKSPAVVTRSSNLRVAARRILFGKLINSGQTCIAPDYVLVERSVRDEFLGHLDAVATEFTERRALPVLSAKHAERLSDLLAGADGQLLRGGPADADLLTMPFSVVVDPAADSALMSEEIFGPILPVVTVDDLDDAIARIRSGSRPLAAYLFTRDGRQRERFLARVSAGGVAVNHTVLHLQVPGLPFGGVGTSGTGSYHGRWGFEAFSHRKGVLRQTDRIDPPLLYPPYVGHKRRLLEKAL</sequence>
<dbReference type="InterPro" id="IPR016160">
    <property type="entry name" value="Ald_DH_CS_CYS"/>
</dbReference>
<dbReference type="InterPro" id="IPR016162">
    <property type="entry name" value="Ald_DH_N"/>
</dbReference>
<feature type="active site" evidence="4 5">
    <location>
        <position position="220"/>
    </location>
</feature>
<reference evidence="8 9" key="1">
    <citation type="journal article" date="2014" name="Int. J. Syst. Evol. Microbiol.">
        <title>Complete genome sequence of Corynebacterium casei LMG S-19264T (=DSM 44701T), isolated from a smear-ripened cheese.</title>
        <authorList>
            <consortium name="US DOE Joint Genome Institute (JGI-PGF)"/>
            <person name="Walter F."/>
            <person name="Albersmeier A."/>
            <person name="Kalinowski J."/>
            <person name="Ruckert C."/>
        </authorList>
    </citation>
    <scope>NUCLEOTIDE SEQUENCE [LARGE SCALE GENOMIC DNA]</scope>
    <source>
        <strain evidence="8 9">NBRC 112289</strain>
    </source>
</reference>
<dbReference type="SUPFAM" id="SSF53720">
    <property type="entry name" value="ALDH-like"/>
    <property type="match status" value="1"/>
</dbReference>
<dbReference type="PROSITE" id="PS00070">
    <property type="entry name" value="ALDEHYDE_DEHYDR_CYS"/>
    <property type="match status" value="1"/>
</dbReference>
<evidence type="ECO:0000256" key="1">
    <source>
        <dbReference type="ARBA" id="ARBA00009986"/>
    </source>
</evidence>
<dbReference type="InterPro" id="IPR016163">
    <property type="entry name" value="Ald_DH_C"/>
</dbReference>
<evidence type="ECO:0000256" key="5">
    <source>
        <dbReference type="PROSITE-ProRule" id="PRU10007"/>
    </source>
</evidence>
<dbReference type="InterPro" id="IPR012394">
    <property type="entry name" value="Aldehyde_DH_NAD(P)"/>
</dbReference>
<dbReference type="PROSITE" id="PS00687">
    <property type="entry name" value="ALDEHYDE_DEHYDR_GLU"/>
    <property type="match status" value="1"/>
</dbReference>
<dbReference type="PANTHER" id="PTHR43570">
    <property type="entry name" value="ALDEHYDE DEHYDROGENASE"/>
    <property type="match status" value="1"/>
</dbReference>
<evidence type="ECO:0000256" key="6">
    <source>
        <dbReference type="RuleBase" id="RU003345"/>
    </source>
</evidence>
<feature type="active site" evidence="4">
    <location>
        <position position="254"/>
    </location>
</feature>
<evidence type="ECO:0000256" key="4">
    <source>
        <dbReference type="PIRSR" id="PIRSR036492-1"/>
    </source>
</evidence>
<dbReference type="Gene3D" id="3.40.309.10">
    <property type="entry name" value="Aldehyde Dehydrogenase, Chain A, domain 2"/>
    <property type="match status" value="1"/>
</dbReference>
<dbReference type="PANTHER" id="PTHR43570:SF16">
    <property type="entry name" value="ALDEHYDE DEHYDROGENASE TYPE III, ISOFORM Q"/>
    <property type="match status" value="1"/>
</dbReference>
<evidence type="ECO:0000256" key="2">
    <source>
        <dbReference type="ARBA" id="ARBA00023002"/>
    </source>
</evidence>
<dbReference type="EMBL" id="BSUL01000001">
    <property type="protein sequence ID" value="GMA29539.1"/>
    <property type="molecule type" value="Genomic_DNA"/>
</dbReference>
<dbReference type="CDD" id="cd07087">
    <property type="entry name" value="ALDH_F3-13-14_CALDH-like"/>
    <property type="match status" value="1"/>
</dbReference>
<dbReference type="RefSeq" id="WP_284233751.1">
    <property type="nucleotide sequence ID" value="NZ_BSUL01000001.1"/>
</dbReference>
<dbReference type="FunFam" id="3.40.605.10:FF:000004">
    <property type="entry name" value="Aldehyde dehydrogenase"/>
    <property type="match status" value="1"/>
</dbReference>
<organism evidence="8 9">
    <name type="scientific">Arenivirga flava</name>
    <dbReference type="NCBI Taxonomy" id="1930060"/>
    <lineage>
        <taxon>Bacteria</taxon>
        <taxon>Bacillati</taxon>
        <taxon>Actinomycetota</taxon>
        <taxon>Actinomycetes</taxon>
        <taxon>Micrococcales</taxon>
        <taxon>Microbacteriaceae</taxon>
        <taxon>Arenivirga</taxon>
    </lineage>
</organism>
<name>A0AA37UIC7_9MICO</name>
<protein>
    <recommendedName>
        <fullName evidence="3">Aldehyde dehydrogenase</fullName>
    </recommendedName>
</protein>
<proteinExistence type="inferred from homology"/>
<comment type="similarity">
    <text evidence="1 3 6">Belongs to the aldehyde dehydrogenase family.</text>
</comment>
<dbReference type="Gene3D" id="3.40.605.10">
    <property type="entry name" value="Aldehyde Dehydrogenase, Chain A, domain 1"/>
    <property type="match status" value="1"/>
</dbReference>
<dbReference type="AlphaFoldDB" id="A0AA37UIC7"/>
<evidence type="ECO:0000313" key="9">
    <source>
        <dbReference type="Proteomes" id="UP001157160"/>
    </source>
</evidence>
<keyword evidence="9" id="KW-1185">Reference proteome</keyword>
<dbReference type="PIRSF" id="PIRSF036492">
    <property type="entry name" value="ALDH"/>
    <property type="match status" value="1"/>
</dbReference>
<dbReference type="InterPro" id="IPR029510">
    <property type="entry name" value="Ald_DH_CS_GLU"/>
</dbReference>
<dbReference type="InterPro" id="IPR016161">
    <property type="entry name" value="Ald_DH/histidinol_DH"/>
</dbReference>